<keyword evidence="3" id="KW-1185">Reference proteome</keyword>
<protein>
    <submittedName>
        <fullName evidence="2">Uncharacterized protein</fullName>
    </submittedName>
</protein>
<organism evidence="2 3">
    <name type="scientific">Thalassotalea eurytherma</name>
    <dbReference type="NCBI Taxonomy" id="1144278"/>
    <lineage>
        <taxon>Bacteria</taxon>
        <taxon>Pseudomonadati</taxon>
        <taxon>Pseudomonadota</taxon>
        <taxon>Gammaproteobacteria</taxon>
        <taxon>Alteromonadales</taxon>
        <taxon>Colwelliaceae</taxon>
        <taxon>Thalassotalea</taxon>
    </lineage>
</organism>
<proteinExistence type="predicted"/>
<evidence type="ECO:0000313" key="2">
    <source>
        <dbReference type="EMBL" id="GLX83251.1"/>
    </source>
</evidence>
<name>A0ABQ6H8Q3_9GAMM</name>
<accession>A0ABQ6H8Q3</accession>
<gene>
    <name evidence="2" type="ORF">theurythT_27030</name>
</gene>
<dbReference type="EMBL" id="BSSU01000013">
    <property type="protein sequence ID" value="GLX83251.1"/>
    <property type="molecule type" value="Genomic_DNA"/>
</dbReference>
<dbReference type="Proteomes" id="UP001157133">
    <property type="component" value="Unassembled WGS sequence"/>
</dbReference>
<comment type="caution">
    <text evidence="2">The sequence shown here is derived from an EMBL/GenBank/DDBJ whole genome shotgun (WGS) entry which is preliminary data.</text>
</comment>
<feature type="compositionally biased region" description="Polar residues" evidence="1">
    <location>
        <begin position="63"/>
        <end position="74"/>
    </location>
</feature>
<feature type="region of interest" description="Disordered" evidence="1">
    <location>
        <begin position="63"/>
        <end position="83"/>
    </location>
</feature>
<dbReference type="RefSeq" id="WP_284208657.1">
    <property type="nucleotide sequence ID" value="NZ_BSSU01000013.1"/>
</dbReference>
<evidence type="ECO:0000256" key="1">
    <source>
        <dbReference type="SAM" id="MobiDB-lite"/>
    </source>
</evidence>
<sequence>MEIEYGYPELRGEGSELDIIDMIAFDEGAFTINDDNNSNVEVSYEVEDELGAQCYARYIEQSGTVHPNPSSTEPNVEIVTDGC</sequence>
<reference evidence="2 3" key="1">
    <citation type="submission" date="2023-03" db="EMBL/GenBank/DDBJ databases">
        <title>Draft genome sequence of Thalassotalea eurytherma JCM 18482T.</title>
        <authorList>
            <person name="Sawabe T."/>
        </authorList>
    </citation>
    <scope>NUCLEOTIDE SEQUENCE [LARGE SCALE GENOMIC DNA]</scope>
    <source>
        <strain evidence="2 3">JCM 18482</strain>
    </source>
</reference>
<evidence type="ECO:0000313" key="3">
    <source>
        <dbReference type="Proteomes" id="UP001157133"/>
    </source>
</evidence>